<dbReference type="Pfam" id="PF19419">
    <property type="entry name" value="DUF5983"/>
    <property type="match status" value="1"/>
</dbReference>
<protein>
    <recommendedName>
        <fullName evidence="1">DUF5983 domain-containing protein</fullName>
    </recommendedName>
</protein>
<evidence type="ECO:0000259" key="1">
    <source>
        <dbReference type="Pfam" id="PF19419"/>
    </source>
</evidence>
<dbReference type="InterPro" id="IPR046025">
    <property type="entry name" value="DUF5983"/>
</dbReference>
<dbReference type="AlphaFoldDB" id="A0A1J0ETU9"/>
<dbReference type="RefSeq" id="WP_071555911.1">
    <property type="nucleotide sequence ID" value="NZ_CP017887.1"/>
</dbReference>
<dbReference type="Proteomes" id="UP000182567">
    <property type="component" value="Plasmid unnamed1"/>
</dbReference>
<proteinExistence type="predicted"/>
<evidence type="ECO:0000313" key="3">
    <source>
        <dbReference type="Proteomes" id="UP000182567"/>
    </source>
</evidence>
<keyword evidence="2" id="KW-0614">Plasmid</keyword>
<evidence type="ECO:0000313" key="2">
    <source>
        <dbReference type="EMBL" id="APC19403.1"/>
    </source>
</evidence>
<feature type="domain" description="DUF5983" evidence="1">
    <location>
        <begin position="12"/>
        <end position="104"/>
    </location>
</feature>
<dbReference type="OrthoDB" id="6906263at2"/>
<name>A0A1J0ETU9_9PSED</name>
<sequence length="104" mass="11222">MKLLDIAAVQAVELSTAHITQADSKCLERLAARYVMGEGEAPYVFDSKHGFVIMIGAITVAKIKLSGISNELASLLDAALDEGLLIVAFDKDGNCHEELPSFDW</sequence>
<gene>
    <name evidence="2" type="ORF">BLL42_27070</name>
</gene>
<reference evidence="3" key="1">
    <citation type="submission" date="2016-10" db="EMBL/GenBank/DDBJ databases">
        <title>Pseudomonas frederiksbergensis ERGS4:02 complete genome.</title>
        <authorList>
            <person name="Kumar R."/>
            <person name="Acharya V."/>
            <person name="Singh D."/>
        </authorList>
    </citation>
    <scope>NUCLEOTIDE SEQUENCE [LARGE SCALE GENOMIC DNA]</scope>
    <source>
        <strain evidence="3">ERGS4:02</strain>
        <plasmid evidence="3">Plasmid unnamed1</plasmid>
    </source>
</reference>
<dbReference type="GeneID" id="46911954"/>
<geneLocation type="plasmid" evidence="2">
    <name>unnamed1</name>
</geneLocation>
<dbReference type="EMBL" id="CP017887">
    <property type="protein sequence ID" value="APC19403.1"/>
    <property type="molecule type" value="Genomic_DNA"/>
</dbReference>
<accession>A0A1J0ETU9</accession>
<organism evidence="2 3">
    <name type="scientific">Pseudomonas frederiksbergensis</name>
    <dbReference type="NCBI Taxonomy" id="104087"/>
    <lineage>
        <taxon>Bacteria</taxon>
        <taxon>Pseudomonadati</taxon>
        <taxon>Pseudomonadota</taxon>
        <taxon>Gammaproteobacteria</taxon>
        <taxon>Pseudomonadales</taxon>
        <taxon>Pseudomonadaceae</taxon>
        <taxon>Pseudomonas</taxon>
    </lineage>
</organism>